<dbReference type="Gene3D" id="3.40.50.450">
    <property type="match status" value="1"/>
</dbReference>
<dbReference type="SUPFAM" id="SSF102405">
    <property type="entry name" value="MCP/YpsA-like"/>
    <property type="match status" value="1"/>
</dbReference>
<evidence type="ECO:0000256" key="2">
    <source>
        <dbReference type="ARBA" id="ARBA00006763"/>
    </source>
</evidence>
<sequence length="192" mass="20431">MVDTPSPIRSVCVYCGSSMGENPLYAEQAASLGQLLAEADIRLVYGGGSIGLMGVIAKNVLAHGGAVLGIIPEFLKAHERVAAAGDLEGAELQVVPDMHTRKRLMFEEADAFVAMAGGIGTLEELVEMMTWAQLGRHEKPIALLNTNGFWHAFDELVNDMASAGFVHNHQRIKPVLVDGPEEILAALGVTPS</sequence>
<keyword evidence="3" id="KW-0378">Hydrolase</keyword>
<comment type="caution">
    <text evidence="4">The sequence shown here is derived from an EMBL/GenBank/DDBJ whole genome shotgun (WGS) entry which is preliminary data.</text>
</comment>
<protein>
    <recommendedName>
        <fullName evidence="3">Cytokinin riboside 5'-monophosphate phosphoribohydrolase</fullName>
        <ecNumber evidence="3">3.2.2.n1</ecNumber>
    </recommendedName>
</protein>
<dbReference type="Pfam" id="PF03641">
    <property type="entry name" value="Lysine_decarbox"/>
    <property type="match status" value="1"/>
</dbReference>
<dbReference type="InterPro" id="IPR005269">
    <property type="entry name" value="LOG"/>
</dbReference>
<dbReference type="PANTHER" id="PTHR31223">
    <property type="entry name" value="LOG FAMILY PROTEIN YJL055W"/>
    <property type="match status" value="1"/>
</dbReference>
<dbReference type="EC" id="3.2.2.n1" evidence="3"/>
<evidence type="ECO:0000256" key="1">
    <source>
        <dbReference type="ARBA" id="ARBA00000274"/>
    </source>
</evidence>
<organism evidence="4 5">
    <name type="scientific">Pseudahrensia aquimaris</name>
    <dbReference type="NCBI Taxonomy" id="744461"/>
    <lineage>
        <taxon>Bacteria</taxon>
        <taxon>Pseudomonadati</taxon>
        <taxon>Pseudomonadota</taxon>
        <taxon>Alphaproteobacteria</taxon>
        <taxon>Hyphomicrobiales</taxon>
        <taxon>Ahrensiaceae</taxon>
        <taxon>Pseudahrensia</taxon>
    </lineage>
</organism>
<dbReference type="PANTHER" id="PTHR31223:SF70">
    <property type="entry name" value="LOG FAMILY PROTEIN YJL055W"/>
    <property type="match status" value="1"/>
</dbReference>
<dbReference type="RefSeq" id="WP_377211573.1">
    <property type="nucleotide sequence ID" value="NZ_JBHTJV010000003.1"/>
</dbReference>
<evidence type="ECO:0000313" key="5">
    <source>
        <dbReference type="Proteomes" id="UP001597101"/>
    </source>
</evidence>
<dbReference type="EMBL" id="JBHTJV010000003">
    <property type="protein sequence ID" value="MFD0915726.1"/>
    <property type="molecule type" value="Genomic_DNA"/>
</dbReference>
<comment type="similarity">
    <text evidence="2 3">Belongs to the LOG family.</text>
</comment>
<dbReference type="Proteomes" id="UP001597101">
    <property type="component" value="Unassembled WGS sequence"/>
</dbReference>
<keyword evidence="5" id="KW-1185">Reference proteome</keyword>
<name>A0ABW3FB94_9HYPH</name>
<reference evidence="5" key="1">
    <citation type="journal article" date="2019" name="Int. J. Syst. Evol. Microbiol.">
        <title>The Global Catalogue of Microorganisms (GCM) 10K type strain sequencing project: providing services to taxonomists for standard genome sequencing and annotation.</title>
        <authorList>
            <consortium name="The Broad Institute Genomics Platform"/>
            <consortium name="The Broad Institute Genome Sequencing Center for Infectious Disease"/>
            <person name="Wu L."/>
            <person name="Ma J."/>
        </authorList>
    </citation>
    <scope>NUCLEOTIDE SEQUENCE [LARGE SCALE GENOMIC DNA]</scope>
    <source>
        <strain evidence="5">CCUG 60023</strain>
    </source>
</reference>
<dbReference type="NCBIfam" id="TIGR00730">
    <property type="entry name" value="Rossman fold protein, TIGR00730 family"/>
    <property type="match status" value="1"/>
</dbReference>
<accession>A0ABW3FB94</accession>
<evidence type="ECO:0000256" key="3">
    <source>
        <dbReference type="RuleBase" id="RU363015"/>
    </source>
</evidence>
<proteinExistence type="inferred from homology"/>
<dbReference type="InterPro" id="IPR031100">
    <property type="entry name" value="LOG_fam"/>
</dbReference>
<evidence type="ECO:0000313" key="4">
    <source>
        <dbReference type="EMBL" id="MFD0915726.1"/>
    </source>
</evidence>
<comment type="catalytic activity">
    <reaction evidence="1">
        <text>AMP + H2O = D-ribose 5-phosphate + adenine</text>
        <dbReference type="Rhea" id="RHEA:20129"/>
        <dbReference type="ChEBI" id="CHEBI:15377"/>
        <dbReference type="ChEBI" id="CHEBI:16708"/>
        <dbReference type="ChEBI" id="CHEBI:78346"/>
        <dbReference type="ChEBI" id="CHEBI:456215"/>
        <dbReference type="EC" id="3.2.2.4"/>
    </reaction>
</comment>
<gene>
    <name evidence="4" type="ORF">ACFQ14_04840</name>
</gene>
<keyword evidence="3" id="KW-0203">Cytokinin biosynthesis</keyword>